<dbReference type="EMBL" id="MPUH01000998">
    <property type="protein sequence ID" value="OMJ71353.1"/>
    <property type="molecule type" value="Genomic_DNA"/>
</dbReference>
<evidence type="ECO:0000313" key="2">
    <source>
        <dbReference type="Proteomes" id="UP000187209"/>
    </source>
</evidence>
<keyword evidence="2" id="KW-1185">Reference proteome</keyword>
<dbReference type="AlphaFoldDB" id="A0A1R2B3H6"/>
<comment type="caution">
    <text evidence="1">The sequence shown here is derived from an EMBL/GenBank/DDBJ whole genome shotgun (WGS) entry which is preliminary data.</text>
</comment>
<sequence length="155" mass="17263">MFETSINTLKPKTNQVSTRRNSIADYCESPLFQDPFASLGKNSCKRLMPLSPKLTLPRLNLAIPALTKKRSAPSPFPMMSNALIQDSQKTELKGKLSKTPSDIKGLPQKIIPQRIKIKGSVSLLENRDVKVCPKQRNNVIIMDGNDVTFGIVEKK</sequence>
<gene>
    <name evidence="1" type="ORF">SteCoe_30459</name>
</gene>
<reference evidence="1 2" key="1">
    <citation type="submission" date="2016-11" db="EMBL/GenBank/DDBJ databases">
        <title>The macronuclear genome of Stentor coeruleus: a giant cell with tiny introns.</title>
        <authorList>
            <person name="Slabodnick M."/>
            <person name="Ruby J.G."/>
            <person name="Reiff S.B."/>
            <person name="Swart E.C."/>
            <person name="Gosai S."/>
            <person name="Prabakaran S."/>
            <person name="Witkowska E."/>
            <person name="Larue G.E."/>
            <person name="Fisher S."/>
            <person name="Freeman R.M."/>
            <person name="Gunawardena J."/>
            <person name="Chu W."/>
            <person name="Stover N.A."/>
            <person name="Gregory B.D."/>
            <person name="Nowacki M."/>
            <person name="Derisi J."/>
            <person name="Roy S.W."/>
            <person name="Marshall W.F."/>
            <person name="Sood P."/>
        </authorList>
    </citation>
    <scope>NUCLEOTIDE SEQUENCE [LARGE SCALE GENOMIC DNA]</scope>
    <source>
        <strain evidence="1">WM001</strain>
    </source>
</reference>
<protein>
    <submittedName>
        <fullName evidence="1">Uncharacterized protein</fullName>
    </submittedName>
</protein>
<proteinExistence type="predicted"/>
<name>A0A1R2B3H6_9CILI</name>
<organism evidence="1 2">
    <name type="scientific">Stentor coeruleus</name>
    <dbReference type="NCBI Taxonomy" id="5963"/>
    <lineage>
        <taxon>Eukaryota</taxon>
        <taxon>Sar</taxon>
        <taxon>Alveolata</taxon>
        <taxon>Ciliophora</taxon>
        <taxon>Postciliodesmatophora</taxon>
        <taxon>Heterotrichea</taxon>
        <taxon>Heterotrichida</taxon>
        <taxon>Stentoridae</taxon>
        <taxon>Stentor</taxon>
    </lineage>
</organism>
<evidence type="ECO:0000313" key="1">
    <source>
        <dbReference type="EMBL" id="OMJ71353.1"/>
    </source>
</evidence>
<accession>A0A1R2B3H6</accession>
<dbReference type="Proteomes" id="UP000187209">
    <property type="component" value="Unassembled WGS sequence"/>
</dbReference>